<sequence>MNMNKMNMNKMSQWVNISIGAFLILIGAVILILSFSTKLFYTKIKNQPSAGTTLIDPETLLLNAACTWDETSIVLNASGAFVKWASTKQYRDADANPLYTYDLLPSTGTVDVCRSNKNTTSIRLNGTAYLTNQRTSTQTWSSFPRYESDETVIVVSSCPSQASSAPNGMSVWHYSDDADISVVGRNFDLSVDFSTASSLLNGSGVINPVVLAKDATTQTTGNVVVYPSTNTFYNGTSSSLETTAGSFIAPKINANQPKLEIGRYLVKRFINQTYSGTIHAIYVFGRKLSSDEISAVSVYLKHKYLGPYLRYPTEISAAINSQITIENTLVPGATPIELYQISPSLPAGLTFSTSTGAITRTPTAEAPVTKFQIHATNAFDELDYVLTLQVMDSQTSTVPPNISFATTSITARLNESIVSPTPINTGGAVVSYSITPQISSGMLFDTLTGILTGSASENVNTQYTVTAQNDAGISSAKFRLQVGISILYSSDISGTVDTAIETLTPTVSGTSDTRLEYSYTGDLYGLTFDKSTGSISGTPTSFGTNRITVSLNTTSTSAVSTRIAISINKAGSQTEFKDKVYYMSAGGVAVGVGAAILGVSWWNSKASSG</sequence>
<accession>A0A6C0CKM1</accession>
<protein>
    <recommendedName>
        <fullName evidence="3">Dystroglycan-type cadherin-like domain-containing protein</fullName>
    </recommendedName>
</protein>
<organism evidence="2">
    <name type="scientific">viral metagenome</name>
    <dbReference type="NCBI Taxonomy" id="1070528"/>
    <lineage>
        <taxon>unclassified sequences</taxon>
        <taxon>metagenomes</taxon>
        <taxon>organismal metagenomes</taxon>
    </lineage>
</organism>
<proteinExistence type="predicted"/>
<dbReference type="InterPro" id="IPR013783">
    <property type="entry name" value="Ig-like_fold"/>
</dbReference>
<dbReference type="EMBL" id="MN739448">
    <property type="protein sequence ID" value="QHT05011.1"/>
    <property type="molecule type" value="Genomic_DNA"/>
</dbReference>
<reference evidence="2" key="1">
    <citation type="journal article" date="2020" name="Nature">
        <title>Giant virus diversity and host interactions through global metagenomics.</title>
        <authorList>
            <person name="Schulz F."/>
            <person name="Roux S."/>
            <person name="Paez-Espino D."/>
            <person name="Jungbluth S."/>
            <person name="Walsh D.A."/>
            <person name="Denef V.J."/>
            <person name="McMahon K.D."/>
            <person name="Konstantinidis K.T."/>
            <person name="Eloe-Fadrosh E.A."/>
            <person name="Kyrpides N.C."/>
            <person name="Woyke T."/>
        </authorList>
    </citation>
    <scope>NUCLEOTIDE SEQUENCE</scope>
    <source>
        <strain evidence="2">GVMAG-M-3300021354-14</strain>
    </source>
</reference>
<keyword evidence="1" id="KW-0472">Membrane</keyword>
<keyword evidence="1" id="KW-0812">Transmembrane</keyword>
<feature type="transmembrane region" description="Helical" evidence="1">
    <location>
        <begin position="580"/>
        <end position="602"/>
    </location>
</feature>
<name>A0A6C0CKM1_9ZZZZ</name>
<dbReference type="AlphaFoldDB" id="A0A6C0CKM1"/>
<evidence type="ECO:0000313" key="2">
    <source>
        <dbReference type="EMBL" id="QHT05011.1"/>
    </source>
</evidence>
<evidence type="ECO:0000256" key="1">
    <source>
        <dbReference type="SAM" id="Phobius"/>
    </source>
</evidence>
<dbReference type="Pfam" id="PF05345">
    <property type="entry name" value="He_PIG"/>
    <property type="match status" value="1"/>
</dbReference>
<dbReference type="Gene3D" id="2.60.40.10">
    <property type="entry name" value="Immunoglobulins"/>
    <property type="match status" value="3"/>
</dbReference>
<keyword evidence="1" id="KW-1133">Transmembrane helix</keyword>
<evidence type="ECO:0008006" key="3">
    <source>
        <dbReference type="Google" id="ProtNLM"/>
    </source>
</evidence>